<accession>A0AAE0APC8</accession>
<evidence type="ECO:0000313" key="1">
    <source>
        <dbReference type="EMBL" id="KAK3221159.1"/>
    </source>
</evidence>
<dbReference type="InterPro" id="IPR045211">
    <property type="entry name" value="TFP11/STIP/Ntr1"/>
</dbReference>
<dbReference type="GO" id="GO:0000390">
    <property type="term" value="P:spliceosomal complex disassembly"/>
    <property type="evidence" value="ECO:0007669"/>
    <property type="project" value="InterPro"/>
</dbReference>
<dbReference type="EMBL" id="JANJYJ010000004">
    <property type="protein sequence ID" value="KAK3221159.1"/>
    <property type="molecule type" value="Genomic_DNA"/>
</dbReference>
<sequence>MGWPHVRILTNLENLDAEEKAREFDVSMPELQHNLRLIVDSAELDIQKTDKDLRNKKETTLSLLCAFFCLISSQQKWRPHLSTNTAVHYQMVAAHYQMAAE</sequence>
<protein>
    <submittedName>
        <fullName evidence="1">Uncharacterized protein</fullName>
    </submittedName>
</protein>
<dbReference type="PANTHER" id="PTHR23329">
    <property type="entry name" value="TUFTELIN-INTERACTING PROTEIN 11-RELATED"/>
    <property type="match status" value="1"/>
</dbReference>
<reference evidence="1" key="1">
    <citation type="journal article" date="2023" name="Plant J.">
        <title>Genome sequences and population genomics provide insights into the demographic history, inbreeding, and mutation load of two 'living fossil' tree species of Dipteronia.</title>
        <authorList>
            <person name="Feng Y."/>
            <person name="Comes H.P."/>
            <person name="Chen J."/>
            <person name="Zhu S."/>
            <person name="Lu R."/>
            <person name="Zhang X."/>
            <person name="Li P."/>
            <person name="Qiu J."/>
            <person name="Olsen K.M."/>
            <person name="Qiu Y."/>
        </authorList>
    </citation>
    <scope>NUCLEOTIDE SEQUENCE</scope>
    <source>
        <strain evidence="1">NBL</strain>
    </source>
</reference>
<dbReference type="GO" id="GO:0071008">
    <property type="term" value="C:U2-type post-mRNA release spliceosomal complex"/>
    <property type="evidence" value="ECO:0007669"/>
    <property type="project" value="TreeGrafter"/>
</dbReference>
<name>A0AAE0APC8_9ROSI</name>
<keyword evidence="2" id="KW-1185">Reference proteome</keyword>
<dbReference type="AlphaFoldDB" id="A0AAE0APC8"/>
<dbReference type="PANTHER" id="PTHR23329:SF1">
    <property type="entry name" value="TUFTELIN-INTERACTING PROTEIN 11"/>
    <property type="match status" value="1"/>
</dbReference>
<comment type="caution">
    <text evidence="1">The sequence shown here is derived from an EMBL/GenBank/DDBJ whole genome shotgun (WGS) entry which is preliminary data.</text>
</comment>
<proteinExistence type="predicted"/>
<gene>
    <name evidence="1" type="ORF">Dsin_015129</name>
</gene>
<evidence type="ECO:0000313" key="2">
    <source>
        <dbReference type="Proteomes" id="UP001281410"/>
    </source>
</evidence>
<dbReference type="Proteomes" id="UP001281410">
    <property type="component" value="Unassembled WGS sequence"/>
</dbReference>
<organism evidence="1 2">
    <name type="scientific">Dipteronia sinensis</name>
    <dbReference type="NCBI Taxonomy" id="43782"/>
    <lineage>
        <taxon>Eukaryota</taxon>
        <taxon>Viridiplantae</taxon>
        <taxon>Streptophyta</taxon>
        <taxon>Embryophyta</taxon>
        <taxon>Tracheophyta</taxon>
        <taxon>Spermatophyta</taxon>
        <taxon>Magnoliopsida</taxon>
        <taxon>eudicotyledons</taxon>
        <taxon>Gunneridae</taxon>
        <taxon>Pentapetalae</taxon>
        <taxon>rosids</taxon>
        <taxon>malvids</taxon>
        <taxon>Sapindales</taxon>
        <taxon>Sapindaceae</taxon>
        <taxon>Hippocastanoideae</taxon>
        <taxon>Acereae</taxon>
        <taxon>Dipteronia</taxon>
    </lineage>
</organism>